<keyword evidence="2 4" id="KW-1133">Transmembrane helix</keyword>
<dbReference type="EMBL" id="OU466858">
    <property type="protein sequence ID" value="CAH2045101.1"/>
    <property type="molecule type" value="Genomic_DNA"/>
</dbReference>
<feature type="transmembrane region" description="Helical" evidence="4">
    <location>
        <begin position="163"/>
        <end position="185"/>
    </location>
</feature>
<dbReference type="InterPro" id="IPR030184">
    <property type="entry name" value="WAT1-related"/>
</dbReference>
<evidence type="ECO:0000313" key="6">
    <source>
        <dbReference type="Proteomes" id="UP000836841"/>
    </source>
</evidence>
<evidence type="ECO:0008006" key="7">
    <source>
        <dbReference type="Google" id="ProtNLM"/>
    </source>
</evidence>
<gene>
    <name evidence="5" type="ORF">TAV2_LOCUS5401</name>
</gene>
<dbReference type="GO" id="GO:0022857">
    <property type="term" value="F:transmembrane transporter activity"/>
    <property type="evidence" value="ECO:0007669"/>
    <property type="project" value="InterPro"/>
</dbReference>
<evidence type="ECO:0000256" key="4">
    <source>
        <dbReference type="SAM" id="Phobius"/>
    </source>
</evidence>
<dbReference type="AlphaFoldDB" id="A0AAU9RPL4"/>
<keyword evidence="6" id="KW-1185">Reference proteome</keyword>
<keyword evidence="1 4" id="KW-0812">Transmembrane</keyword>
<accession>A0AAU9RPL4</accession>
<organism evidence="5 6">
    <name type="scientific">Thlaspi arvense</name>
    <name type="common">Field penny-cress</name>
    <dbReference type="NCBI Taxonomy" id="13288"/>
    <lineage>
        <taxon>Eukaryota</taxon>
        <taxon>Viridiplantae</taxon>
        <taxon>Streptophyta</taxon>
        <taxon>Embryophyta</taxon>
        <taxon>Tracheophyta</taxon>
        <taxon>Spermatophyta</taxon>
        <taxon>Magnoliopsida</taxon>
        <taxon>eudicotyledons</taxon>
        <taxon>Gunneridae</taxon>
        <taxon>Pentapetalae</taxon>
        <taxon>rosids</taxon>
        <taxon>malvids</taxon>
        <taxon>Brassicales</taxon>
        <taxon>Brassicaceae</taxon>
        <taxon>Thlaspideae</taxon>
        <taxon>Thlaspi</taxon>
    </lineage>
</organism>
<feature type="transmembrane region" description="Helical" evidence="4">
    <location>
        <begin position="42"/>
        <end position="64"/>
    </location>
</feature>
<feature type="transmembrane region" description="Helical" evidence="4">
    <location>
        <begin position="232"/>
        <end position="251"/>
    </location>
</feature>
<feature type="transmembrane region" description="Helical" evidence="4">
    <location>
        <begin position="263"/>
        <end position="283"/>
    </location>
</feature>
<reference evidence="5 6" key="1">
    <citation type="submission" date="2022-03" db="EMBL/GenBank/DDBJ databases">
        <authorList>
            <person name="Nunn A."/>
            <person name="Chopra R."/>
            <person name="Nunn A."/>
            <person name="Contreras Garrido A."/>
        </authorList>
    </citation>
    <scope>NUCLEOTIDE SEQUENCE [LARGE SCALE GENOMIC DNA]</scope>
</reference>
<dbReference type="Proteomes" id="UP000836841">
    <property type="component" value="Chromosome 2"/>
</dbReference>
<evidence type="ECO:0000313" key="5">
    <source>
        <dbReference type="EMBL" id="CAH2045101.1"/>
    </source>
</evidence>
<evidence type="ECO:0000256" key="2">
    <source>
        <dbReference type="ARBA" id="ARBA00022989"/>
    </source>
</evidence>
<feature type="transmembrane region" description="Helical" evidence="4">
    <location>
        <begin position="121"/>
        <end position="143"/>
    </location>
</feature>
<evidence type="ECO:0000256" key="3">
    <source>
        <dbReference type="ARBA" id="ARBA00023136"/>
    </source>
</evidence>
<feature type="transmembrane region" description="Helical" evidence="4">
    <location>
        <begin position="197"/>
        <end position="220"/>
    </location>
</feature>
<dbReference type="PANTHER" id="PTHR31218">
    <property type="entry name" value="WAT1-RELATED PROTEIN"/>
    <property type="match status" value="1"/>
</dbReference>
<keyword evidence="3 4" id="KW-0472">Membrane</keyword>
<feature type="transmembrane region" description="Helical" evidence="4">
    <location>
        <begin position="76"/>
        <end position="109"/>
    </location>
</feature>
<feature type="transmembrane region" description="Helical" evidence="4">
    <location>
        <begin position="12"/>
        <end position="30"/>
    </location>
</feature>
<evidence type="ECO:0000256" key="1">
    <source>
        <dbReference type="ARBA" id="ARBA00022692"/>
    </source>
</evidence>
<proteinExistence type="predicted"/>
<name>A0AAU9RPL4_THLAR</name>
<protein>
    <recommendedName>
        <fullName evidence="7">WAT1-related protein</fullName>
    </recommendedName>
</protein>
<dbReference type="GO" id="GO:0016020">
    <property type="term" value="C:membrane"/>
    <property type="evidence" value="ECO:0007669"/>
    <property type="project" value="InterPro"/>
</dbReference>
<sequence>MTGKYFQREVLPVTALVIMECANVGLNTLFKAATLQGMNFHAFIVYSYGLAALLLLPSLCFSFRSRTLPPMNFSILYKIVLLGLIGSPTLASAISNLTPAFTFLLAVLFRMESVSFTRTSSVAKMLGTVVSIGGAFIVTLYNGPVVIAMSPPSVSMRSQSPNHNWIIGAAFLSVEYFMVPLWYIVQTQIMREYPSEFTVVCYYSLGVSFWTSLVTLLTVGSDLSVWKIKPNIALVSIVCSGLFGSCINNTIHTWALRIKGPLFVAMFKPLSIAIAVAMGVIFLRDSLYIGRGNGNNDRVLHGDVGESQGSSYGRR</sequence>